<organism evidence="10 11">
    <name type="scientific">Kaistia dalseonensis</name>
    <dbReference type="NCBI Taxonomy" id="410840"/>
    <lineage>
        <taxon>Bacteria</taxon>
        <taxon>Pseudomonadati</taxon>
        <taxon>Pseudomonadota</taxon>
        <taxon>Alphaproteobacteria</taxon>
        <taxon>Hyphomicrobiales</taxon>
        <taxon>Kaistiaceae</taxon>
        <taxon>Kaistia</taxon>
    </lineage>
</organism>
<keyword evidence="11" id="KW-1185">Reference proteome</keyword>
<accession>A0ABU0H2B0</accession>
<sequence length="512" mass="55386">MQPEPARDESETSVMSSDRAERRRAVARTAREQHERRRMASDPAAGFDLELLRHFAATRLAAAYALPFLVLLVGLVGSAWLPRPVMAGWAATALVAQFGTAIICRRLANTPANRVDVAAWQGVFTALEFVNGLVWIALLLATAAAQGSGIEIFQFATMLTLLAVGTLLASSLPLASFLATAPIALTMVVLFAVRQDMIYLALSFLSIGSEIVFLVLSQRLYEATLGMLRFRAEKDQLIADLMTAKSVSDESRRRAEEANLAKSRFLATISHELRTPLNAILGFSEVMKNEVLGPMPNATYRGYASDIHASGEHLLKLINEILDLSRVEAGRYQLHEEPIALVELIEDCENLVRLAARNKGLRITQNFEPGLPRLWADERAIRQVVLNLLSNAIKFTPAGGEIAVTAGWTAGGGQYVSIRDNGPGIAEEEIPIVLSAFGQGAIAIKSAEQGTGLGLPIVQAMMRLHGGTFELKSTLGEGTEAIACFPSARVLEAQQPAAAEPRRLADLWRAAG</sequence>
<dbReference type="Proteomes" id="UP001241603">
    <property type="component" value="Unassembled WGS sequence"/>
</dbReference>
<dbReference type="EC" id="2.7.13.3" evidence="2"/>
<dbReference type="SMART" id="SM00387">
    <property type="entry name" value="HATPase_c"/>
    <property type="match status" value="1"/>
</dbReference>
<dbReference type="InterPro" id="IPR003661">
    <property type="entry name" value="HisK_dim/P_dom"/>
</dbReference>
<dbReference type="CDD" id="cd00082">
    <property type="entry name" value="HisKA"/>
    <property type="match status" value="1"/>
</dbReference>
<feature type="compositionally biased region" description="Basic and acidic residues" evidence="7">
    <location>
        <begin position="18"/>
        <end position="39"/>
    </location>
</feature>
<proteinExistence type="predicted"/>
<protein>
    <recommendedName>
        <fullName evidence="2">histidine kinase</fullName>
        <ecNumber evidence="2">2.7.13.3</ecNumber>
    </recommendedName>
</protein>
<feature type="transmembrane region" description="Helical" evidence="8">
    <location>
        <begin position="174"/>
        <end position="193"/>
    </location>
</feature>
<gene>
    <name evidence="10" type="ORF">QO014_000814</name>
</gene>
<evidence type="ECO:0000256" key="7">
    <source>
        <dbReference type="SAM" id="MobiDB-lite"/>
    </source>
</evidence>
<dbReference type="SUPFAM" id="SSF47384">
    <property type="entry name" value="Homodimeric domain of signal transducing histidine kinase"/>
    <property type="match status" value="1"/>
</dbReference>
<dbReference type="InterPro" id="IPR036097">
    <property type="entry name" value="HisK_dim/P_sf"/>
</dbReference>
<evidence type="ECO:0000313" key="10">
    <source>
        <dbReference type="EMBL" id="MDQ0436444.1"/>
    </source>
</evidence>
<name>A0ABU0H2B0_9HYPH</name>
<dbReference type="SMART" id="SM00388">
    <property type="entry name" value="HisKA"/>
    <property type="match status" value="1"/>
</dbReference>
<keyword evidence="8" id="KW-0812">Transmembrane</keyword>
<evidence type="ECO:0000256" key="2">
    <source>
        <dbReference type="ARBA" id="ARBA00012438"/>
    </source>
</evidence>
<comment type="catalytic activity">
    <reaction evidence="1">
        <text>ATP + protein L-histidine = ADP + protein N-phospho-L-histidine.</text>
        <dbReference type="EC" id="2.7.13.3"/>
    </reaction>
</comment>
<reference evidence="10 11" key="1">
    <citation type="submission" date="2023-07" db="EMBL/GenBank/DDBJ databases">
        <title>Genomic Encyclopedia of Type Strains, Phase IV (KMG-IV): sequencing the most valuable type-strain genomes for metagenomic binning, comparative biology and taxonomic classification.</title>
        <authorList>
            <person name="Goeker M."/>
        </authorList>
    </citation>
    <scope>NUCLEOTIDE SEQUENCE [LARGE SCALE GENOMIC DNA]</scope>
    <source>
        <strain evidence="10 11">B6-8</strain>
    </source>
</reference>
<dbReference type="PRINTS" id="PR00344">
    <property type="entry name" value="BCTRLSENSOR"/>
</dbReference>
<dbReference type="CDD" id="cd00075">
    <property type="entry name" value="HATPase"/>
    <property type="match status" value="1"/>
</dbReference>
<dbReference type="Gene3D" id="1.10.287.130">
    <property type="match status" value="1"/>
</dbReference>
<feature type="domain" description="Histidine kinase" evidence="9">
    <location>
        <begin position="268"/>
        <end position="489"/>
    </location>
</feature>
<evidence type="ECO:0000259" key="9">
    <source>
        <dbReference type="PROSITE" id="PS50109"/>
    </source>
</evidence>
<dbReference type="PANTHER" id="PTHR43711">
    <property type="entry name" value="TWO-COMPONENT HISTIDINE KINASE"/>
    <property type="match status" value="1"/>
</dbReference>
<keyword evidence="8" id="KW-0472">Membrane</keyword>
<dbReference type="EMBL" id="JAUSVO010000001">
    <property type="protein sequence ID" value="MDQ0436444.1"/>
    <property type="molecule type" value="Genomic_DNA"/>
</dbReference>
<keyword evidence="5 10" id="KW-0418">Kinase</keyword>
<feature type="transmembrane region" description="Helical" evidence="8">
    <location>
        <begin position="87"/>
        <end position="105"/>
    </location>
</feature>
<dbReference type="SUPFAM" id="SSF55874">
    <property type="entry name" value="ATPase domain of HSP90 chaperone/DNA topoisomerase II/histidine kinase"/>
    <property type="match status" value="1"/>
</dbReference>
<feature type="compositionally biased region" description="Basic and acidic residues" evidence="7">
    <location>
        <begin position="1"/>
        <end position="10"/>
    </location>
</feature>
<keyword evidence="4 10" id="KW-0808">Transferase</keyword>
<dbReference type="InterPro" id="IPR003594">
    <property type="entry name" value="HATPase_dom"/>
</dbReference>
<dbReference type="PANTHER" id="PTHR43711:SF26">
    <property type="entry name" value="SENSOR HISTIDINE KINASE RCSC"/>
    <property type="match status" value="1"/>
</dbReference>
<dbReference type="Pfam" id="PF00512">
    <property type="entry name" value="HisKA"/>
    <property type="match status" value="1"/>
</dbReference>
<dbReference type="PROSITE" id="PS50109">
    <property type="entry name" value="HIS_KIN"/>
    <property type="match status" value="1"/>
</dbReference>
<dbReference type="RefSeq" id="WP_307257527.1">
    <property type="nucleotide sequence ID" value="NZ_JAPKNG010000001.1"/>
</dbReference>
<keyword evidence="3" id="KW-0597">Phosphoprotein</keyword>
<feature type="transmembrane region" description="Helical" evidence="8">
    <location>
        <begin position="117"/>
        <end position="140"/>
    </location>
</feature>
<keyword evidence="8" id="KW-1133">Transmembrane helix</keyword>
<keyword evidence="6" id="KW-0902">Two-component regulatory system</keyword>
<feature type="transmembrane region" description="Helical" evidence="8">
    <location>
        <begin position="199"/>
        <end position="221"/>
    </location>
</feature>
<dbReference type="InterPro" id="IPR004358">
    <property type="entry name" value="Sig_transdc_His_kin-like_C"/>
</dbReference>
<dbReference type="Pfam" id="PF02518">
    <property type="entry name" value="HATPase_c"/>
    <property type="match status" value="1"/>
</dbReference>
<evidence type="ECO:0000256" key="5">
    <source>
        <dbReference type="ARBA" id="ARBA00022777"/>
    </source>
</evidence>
<evidence type="ECO:0000256" key="6">
    <source>
        <dbReference type="ARBA" id="ARBA00023012"/>
    </source>
</evidence>
<dbReference type="InterPro" id="IPR050736">
    <property type="entry name" value="Sensor_HK_Regulatory"/>
</dbReference>
<feature type="transmembrane region" description="Helical" evidence="8">
    <location>
        <begin position="61"/>
        <end position="81"/>
    </location>
</feature>
<evidence type="ECO:0000256" key="8">
    <source>
        <dbReference type="SAM" id="Phobius"/>
    </source>
</evidence>
<dbReference type="InterPro" id="IPR036890">
    <property type="entry name" value="HATPase_C_sf"/>
</dbReference>
<dbReference type="Gene3D" id="3.30.565.10">
    <property type="entry name" value="Histidine kinase-like ATPase, C-terminal domain"/>
    <property type="match status" value="1"/>
</dbReference>
<evidence type="ECO:0000256" key="1">
    <source>
        <dbReference type="ARBA" id="ARBA00000085"/>
    </source>
</evidence>
<comment type="caution">
    <text evidence="10">The sequence shown here is derived from an EMBL/GenBank/DDBJ whole genome shotgun (WGS) entry which is preliminary data.</text>
</comment>
<dbReference type="InterPro" id="IPR005467">
    <property type="entry name" value="His_kinase_dom"/>
</dbReference>
<evidence type="ECO:0000256" key="3">
    <source>
        <dbReference type="ARBA" id="ARBA00022553"/>
    </source>
</evidence>
<evidence type="ECO:0000256" key="4">
    <source>
        <dbReference type="ARBA" id="ARBA00022679"/>
    </source>
</evidence>
<evidence type="ECO:0000313" key="11">
    <source>
        <dbReference type="Proteomes" id="UP001241603"/>
    </source>
</evidence>
<feature type="region of interest" description="Disordered" evidence="7">
    <location>
        <begin position="1"/>
        <end position="39"/>
    </location>
</feature>
<dbReference type="GO" id="GO:0004673">
    <property type="term" value="F:protein histidine kinase activity"/>
    <property type="evidence" value="ECO:0007669"/>
    <property type="project" value="UniProtKB-EC"/>
</dbReference>